<dbReference type="GO" id="GO:0003824">
    <property type="term" value="F:catalytic activity"/>
    <property type="evidence" value="ECO:0007669"/>
    <property type="project" value="InterPro"/>
</dbReference>
<protein>
    <recommendedName>
        <fullName evidence="1">Endonuclease/exonuclease/phosphatase domain-containing protein</fullName>
    </recommendedName>
</protein>
<gene>
    <name evidence="2" type="ORF">Cgig2_005669</name>
</gene>
<organism evidence="2 3">
    <name type="scientific">Carnegiea gigantea</name>
    <dbReference type="NCBI Taxonomy" id="171969"/>
    <lineage>
        <taxon>Eukaryota</taxon>
        <taxon>Viridiplantae</taxon>
        <taxon>Streptophyta</taxon>
        <taxon>Embryophyta</taxon>
        <taxon>Tracheophyta</taxon>
        <taxon>Spermatophyta</taxon>
        <taxon>Magnoliopsida</taxon>
        <taxon>eudicotyledons</taxon>
        <taxon>Gunneridae</taxon>
        <taxon>Pentapetalae</taxon>
        <taxon>Caryophyllales</taxon>
        <taxon>Cactineae</taxon>
        <taxon>Cactaceae</taxon>
        <taxon>Cactoideae</taxon>
        <taxon>Echinocereeae</taxon>
        <taxon>Carnegiea</taxon>
    </lineage>
</organism>
<dbReference type="PANTHER" id="PTHR33710:SF64">
    <property type="entry name" value="ENDONUCLEASE_EXONUCLEASE_PHOSPHATASE DOMAIN-CONTAINING PROTEIN"/>
    <property type="match status" value="1"/>
</dbReference>
<proteinExistence type="predicted"/>
<feature type="domain" description="Endonuclease/exonuclease/phosphatase" evidence="1">
    <location>
        <begin position="59"/>
        <end position="162"/>
    </location>
</feature>
<reference evidence="2" key="1">
    <citation type="submission" date="2022-04" db="EMBL/GenBank/DDBJ databases">
        <title>Carnegiea gigantea Genome sequencing and assembly v2.</title>
        <authorList>
            <person name="Copetti D."/>
            <person name="Sanderson M.J."/>
            <person name="Burquez A."/>
            <person name="Wojciechowski M.F."/>
        </authorList>
    </citation>
    <scope>NUCLEOTIDE SEQUENCE</scope>
    <source>
        <strain evidence="2">SGP5-SGP5p</strain>
        <tissue evidence="2">Aerial part</tissue>
    </source>
</reference>
<evidence type="ECO:0000313" key="3">
    <source>
        <dbReference type="Proteomes" id="UP001153076"/>
    </source>
</evidence>
<comment type="caution">
    <text evidence="2">The sequence shown here is derived from an EMBL/GenBank/DDBJ whole genome shotgun (WGS) entry which is preliminary data.</text>
</comment>
<dbReference type="PANTHER" id="PTHR33710">
    <property type="entry name" value="BNAC02G09200D PROTEIN"/>
    <property type="match status" value="1"/>
</dbReference>
<dbReference type="Gene3D" id="3.60.10.10">
    <property type="entry name" value="Endonuclease/exonuclease/phosphatase"/>
    <property type="match status" value="1"/>
</dbReference>
<dbReference type="Proteomes" id="UP001153076">
    <property type="component" value="Unassembled WGS sequence"/>
</dbReference>
<dbReference type="SUPFAM" id="SSF56219">
    <property type="entry name" value="DNase I-like"/>
    <property type="match status" value="1"/>
</dbReference>
<dbReference type="AlphaFoldDB" id="A0A9Q1KUH8"/>
<dbReference type="InterPro" id="IPR005135">
    <property type="entry name" value="Endo/exonuclease/phosphatase"/>
</dbReference>
<dbReference type="OrthoDB" id="913541at2759"/>
<sequence>MFPSWRWMHNFTLNSKGRIWLAWKPNVYRTHLIRMTDQLIHCKVTQLSTNKHFYLSMIYGFNHEDQRENLWNDLIDIGQNMDDAWCLLGDFNVLRSKEDRIGGSDVQEHELRELANLLEVCELHEPKSTGACFSWTNRTIWSRIDHVFLNDLWNPLRRLHREHFSDLKEQQLKARNTLELLQYNYHRNPEDNAIAHQEKEAREKYISILSSSLDLIKQQGKMEWIMYGDECTRIFYAKAKQRKISSYIYTITDQEGRSVEGFEQVGLTMFHYYKNLLGDQPAARTPIDTDVIALGNVLTSEQQVSMCRPFSCSDIKKVFWSIPNHKSPGPDGYSSGFFLIHMGSY</sequence>
<dbReference type="EMBL" id="JAKOGI010000020">
    <property type="protein sequence ID" value="KAJ8449647.1"/>
    <property type="molecule type" value="Genomic_DNA"/>
</dbReference>
<evidence type="ECO:0000313" key="2">
    <source>
        <dbReference type="EMBL" id="KAJ8449647.1"/>
    </source>
</evidence>
<dbReference type="InterPro" id="IPR036691">
    <property type="entry name" value="Endo/exonu/phosph_ase_sf"/>
</dbReference>
<dbReference type="Pfam" id="PF03372">
    <property type="entry name" value="Exo_endo_phos"/>
    <property type="match status" value="1"/>
</dbReference>
<keyword evidence="3" id="KW-1185">Reference proteome</keyword>
<accession>A0A9Q1KUH8</accession>
<name>A0A9Q1KUH8_9CARY</name>
<evidence type="ECO:0000259" key="1">
    <source>
        <dbReference type="Pfam" id="PF03372"/>
    </source>
</evidence>